<name>A0A8S1EQY4_9PELO</name>
<dbReference type="Proteomes" id="UP000494206">
    <property type="component" value="Unassembled WGS sequence"/>
</dbReference>
<protein>
    <submittedName>
        <fullName evidence="1">Uncharacterized protein</fullName>
    </submittedName>
</protein>
<keyword evidence="2" id="KW-1185">Reference proteome</keyword>
<dbReference type="AlphaFoldDB" id="A0A8S1EQY4"/>
<accession>A0A8S1EQY4</accession>
<sequence>MKNDFEAIRKFEQNLQISYRNCVENEIRKFNVTYISNAEMIRFCEPYVFNRTSNHGDCSIRLGKMSNKCESLRRCCQPAARCEQSVMYSETGRTLTGMREEIDIKMAECTQYEEEKVERKMNNGLEKPHQKKQKKIKIIDSPPFSLCLKYLKCQQDAHEMRVNCSKSTNPHSIDAIDAESSESDSLARCRNQFVGDHSKMNQKREEAFQYLDKCVPNVNVTREFMITSRVCRASTLKERPMRLHQNCHVQVAQKRKECSLLRDCCVQADVCERSALYAVISDEYLLRRTQLRQNFDECLMKSIENLNHVQ</sequence>
<organism evidence="1 2">
    <name type="scientific">Caenorhabditis bovis</name>
    <dbReference type="NCBI Taxonomy" id="2654633"/>
    <lineage>
        <taxon>Eukaryota</taxon>
        <taxon>Metazoa</taxon>
        <taxon>Ecdysozoa</taxon>
        <taxon>Nematoda</taxon>
        <taxon>Chromadorea</taxon>
        <taxon>Rhabditida</taxon>
        <taxon>Rhabditina</taxon>
        <taxon>Rhabditomorpha</taxon>
        <taxon>Rhabditoidea</taxon>
        <taxon>Rhabditidae</taxon>
        <taxon>Peloderinae</taxon>
        <taxon>Caenorhabditis</taxon>
    </lineage>
</organism>
<evidence type="ECO:0000313" key="2">
    <source>
        <dbReference type="Proteomes" id="UP000494206"/>
    </source>
</evidence>
<proteinExistence type="predicted"/>
<gene>
    <name evidence="1" type="ORF">CBOVIS_LOCUS6776</name>
</gene>
<dbReference type="OrthoDB" id="5824350at2759"/>
<reference evidence="1 2" key="1">
    <citation type="submission" date="2020-04" db="EMBL/GenBank/DDBJ databases">
        <authorList>
            <person name="Laetsch R D."/>
            <person name="Stevens L."/>
            <person name="Kumar S."/>
            <person name="Blaxter L. M."/>
        </authorList>
    </citation>
    <scope>NUCLEOTIDE SEQUENCE [LARGE SCALE GENOMIC DNA]</scope>
</reference>
<evidence type="ECO:0000313" key="1">
    <source>
        <dbReference type="EMBL" id="CAB3404442.1"/>
    </source>
</evidence>
<comment type="caution">
    <text evidence="1">The sequence shown here is derived from an EMBL/GenBank/DDBJ whole genome shotgun (WGS) entry which is preliminary data.</text>
</comment>
<dbReference type="EMBL" id="CADEPM010000004">
    <property type="protein sequence ID" value="CAB3404442.1"/>
    <property type="molecule type" value="Genomic_DNA"/>
</dbReference>